<reference evidence="2 3" key="1">
    <citation type="submission" date="2021-02" db="EMBL/GenBank/DDBJ databases">
        <title>Leishmania (Mundinia) orientalis Genome sequencing and assembly.</title>
        <authorList>
            <person name="Almutairi H."/>
            <person name="Gatherer D."/>
        </authorList>
    </citation>
    <scope>NUCLEOTIDE SEQUENCE [LARGE SCALE GENOMIC DNA]</scope>
    <source>
        <strain evidence="2">LSCM4</strain>
    </source>
</reference>
<evidence type="ECO:0000313" key="3">
    <source>
        <dbReference type="Proteomes" id="UP000674143"/>
    </source>
</evidence>
<dbReference type="Proteomes" id="UP000674143">
    <property type="component" value="Chromosome 8"/>
</dbReference>
<organism evidence="2 3">
    <name type="scientific">Leishmania orientalis</name>
    <dbReference type="NCBI Taxonomy" id="2249476"/>
    <lineage>
        <taxon>Eukaryota</taxon>
        <taxon>Discoba</taxon>
        <taxon>Euglenozoa</taxon>
        <taxon>Kinetoplastea</taxon>
        <taxon>Metakinetoplastina</taxon>
        <taxon>Trypanosomatida</taxon>
        <taxon>Trypanosomatidae</taxon>
        <taxon>Leishmaniinae</taxon>
        <taxon>Leishmania</taxon>
    </lineage>
</organism>
<keyword evidence="3" id="KW-1185">Reference proteome</keyword>
<sequence>MFAPLNCATTGLRRWVAVAAARPLSPVGATAQRPASSTPFAAALSMTKRFAATTSANAGARGARNGGGPGFFGAYRAFRQERNAGRGRQYMVLSMYLDRLPPGLRELLLWSPLLALLHFVCHQARAYYLEEEEPWYYVMLPRRWRYRGDGEGGGAAVHVSSLLQRAPPSSKPTTSVAADVDCPSATYAFLNVRRRGESTATSSATTYAFAASDVQDAAPLVGSPPVASFHKVRVRHAHTDQRAPPATTPPTPSLEEAYRNGVWGAPLVVIRDPATQRVIGYTTAG</sequence>
<dbReference type="KEGG" id="loi:92363237"/>
<name>A0A836HLS7_9TRYP</name>
<dbReference type="EMBL" id="JAFHLR010000008">
    <property type="protein sequence ID" value="KAG5486480.1"/>
    <property type="molecule type" value="Genomic_DNA"/>
</dbReference>
<comment type="caution">
    <text evidence="2">The sequence shown here is derived from an EMBL/GenBank/DDBJ whole genome shotgun (WGS) entry which is preliminary data.</text>
</comment>
<protein>
    <submittedName>
        <fullName evidence="2">Uncharacterized protein</fullName>
    </submittedName>
</protein>
<dbReference type="GeneID" id="92363237"/>
<dbReference type="RefSeq" id="XP_067065546.1">
    <property type="nucleotide sequence ID" value="XM_067209303.1"/>
</dbReference>
<accession>A0A836HLS7</accession>
<dbReference type="AlphaFoldDB" id="A0A836HLS7"/>
<feature type="region of interest" description="Disordered" evidence="1">
    <location>
        <begin position="235"/>
        <end position="255"/>
    </location>
</feature>
<evidence type="ECO:0000313" key="2">
    <source>
        <dbReference type="EMBL" id="KAG5486480.1"/>
    </source>
</evidence>
<proteinExistence type="predicted"/>
<gene>
    <name evidence="2" type="ORF">LSCM4_07412</name>
</gene>
<evidence type="ECO:0000256" key="1">
    <source>
        <dbReference type="SAM" id="MobiDB-lite"/>
    </source>
</evidence>